<keyword evidence="2" id="KW-1185">Reference proteome</keyword>
<protein>
    <submittedName>
        <fullName evidence="1">Uncharacterized protein</fullName>
    </submittedName>
</protein>
<organism evidence="1 2">
    <name type="scientific">Candidatus Acidiferrum panamense</name>
    <dbReference type="NCBI Taxonomy" id="2741543"/>
    <lineage>
        <taxon>Bacteria</taxon>
        <taxon>Pseudomonadati</taxon>
        <taxon>Acidobacteriota</taxon>
        <taxon>Terriglobia</taxon>
        <taxon>Candidatus Acidiferrales</taxon>
        <taxon>Candidatus Acidiferrum</taxon>
    </lineage>
</organism>
<dbReference type="AlphaFoldDB" id="A0A7V8NN56"/>
<name>A0A7V8NN56_9BACT</name>
<accession>A0A7V8NN56</accession>
<comment type="caution">
    <text evidence="1">The sequence shown here is derived from an EMBL/GenBank/DDBJ whole genome shotgun (WGS) entry which is preliminary data.</text>
</comment>
<evidence type="ECO:0000313" key="2">
    <source>
        <dbReference type="Proteomes" id="UP000567293"/>
    </source>
</evidence>
<proteinExistence type="predicted"/>
<reference evidence="1" key="1">
    <citation type="submission" date="2020-06" db="EMBL/GenBank/DDBJ databases">
        <title>Legume-microbial interactions unlock mineral nutrients during tropical forest succession.</title>
        <authorList>
            <person name="Epihov D.Z."/>
        </authorList>
    </citation>
    <scope>NUCLEOTIDE SEQUENCE [LARGE SCALE GENOMIC DNA]</scope>
    <source>
        <strain evidence="1">Pan2503</strain>
    </source>
</reference>
<gene>
    <name evidence="1" type="ORF">HRJ53_05225</name>
</gene>
<sequence>MNPSQADMETLAARVEKLESANRRWKSSSAIVLVFVVAILPLDSKQARGACRGCSTG</sequence>
<dbReference type="Proteomes" id="UP000567293">
    <property type="component" value="Unassembled WGS sequence"/>
</dbReference>
<evidence type="ECO:0000313" key="1">
    <source>
        <dbReference type="EMBL" id="MBA0084378.1"/>
    </source>
</evidence>
<dbReference type="EMBL" id="JACDQQ010000505">
    <property type="protein sequence ID" value="MBA0084378.1"/>
    <property type="molecule type" value="Genomic_DNA"/>
</dbReference>